<dbReference type="AlphaFoldDB" id="A0A8S2XW59"/>
<organism evidence="2 3">
    <name type="scientific">Didymodactylos carnosus</name>
    <dbReference type="NCBI Taxonomy" id="1234261"/>
    <lineage>
        <taxon>Eukaryota</taxon>
        <taxon>Metazoa</taxon>
        <taxon>Spiralia</taxon>
        <taxon>Gnathifera</taxon>
        <taxon>Rotifera</taxon>
        <taxon>Eurotatoria</taxon>
        <taxon>Bdelloidea</taxon>
        <taxon>Philodinida</taxon>
        <taxon>Philodinidae</taxon>
        <taxon>Didymodactylos</taxon>
    </lineage>
</organism>
<dbReference type="InterPro" id="IPR036188">
    <property type="entry name" value="FAD/NAD-bd_sf"/>
</dbReference>
<accession>A0A8S2XW59</accession>
<proteinExistence type="predicted"/>
<sequence length="136" mass="15366">MKDDVIQTNGFNSESDKIYIPKGSIINQHTGGMIPDNFCKLKNQGKIIGKLGCIKQIIDNKTICLDTGEYIEADMIICATGFIETFSFFTEKDKQRMGLPNTKLKRINLYRNIIPIGVSNIAFIGFTITYAPWMMM</sequence>
<keyword evidence="1" id="KW-0812">Transmembrane</keyword>
<gene>
    <name evidence="2" type="ORF">TMI583_LOCUS48664</name>
</gene>
<feature type="non-terminal residue" evidence="2">
    <location>
        <position position="136"/>
    </location>
</feature>
<evidence type="ECO:0000313" key="2">
    <source>
        <dbReference type="EMBL" id="CAF4519504.1"/>
    </source>
</evidence>
<comment type="caution">
    <text evidence="2">The sequence shown here is derived from an EMBL/GenBank/DDBJ whole genome shotgun (WGS) entry which is preliminary data.</text>
</comment>
<keyword evidence="1" id="KW-1133">Transmembrane helix</keyword>
<dbReference type="EMBL" id="CAJOBA010100829">
    <property type="protein sequence ID" value="CAF4519504.1"/>
    <property type="molecule type" value="Genomic_DNA"/>
</dbReference>
<reference evidence="2" key="1">
    <citation type="submission" date="2021-02" db="EMBL/GenBank/DDBJ databases">
        <authorList>
            <person name="Nowell W R."/>
        </authorList>
    </citation>
    <scope>NUCLEOTIDE SEQUENCE</scope>
</reference>
<keyword evidence="1" id="KW-0472">Membrane</keyword>
<evidence type="ECO:0000256" key="1">
    <source>
        <dbReference type="SAM" id="Phobius"/>
    </source>
</evidence>
<name>A0A8S2XW59_9BILA</name>
<feature type="transmembrane region" description="Helical" evidence="1">
    <location>
        <begin position="113"/>
        <end position="133"/>
    </location>
</feature>
<dbReference type="Proteomes" id="UP000682733">
    <property type="component" value="Unassembled WGS sequence"/>
</dbReference>
<evidence type="ECO:0000313" key="3">
    <source>
        <dbReference type="Proteomes" id="UP000682733"/>
    </source>
</evidence>
<dbReference type="Gene3D" id="3.50.50.60">
    <property type="entry name" value="FAD/NAD(P)-binding domain"/>
    <property type="match status" value="2"/>
</dbReference>
<protein>
    <submittedName>
        <fullName evidence="2">Uncharacterized protein</fullName>
    </submittedName>
</protein>